<dbReference type="AlphaFoldDB" id="A0A833H1H1"/>
<protein>
    <submittedName>
        <fullName evidence="2">Uncharacterized protein</fullName>
    </submittedName>
</protein>
<evidence type="ECO:0000313" key="2">
    <source>
        <dbReference type="EMBL" id="KAB2932466.1"/>
    </source>
</evidence>
<reference evidence="2 3" key="1">
    <citation type="submission" date="2019-10" db="EMBL/GenBank/DDBJ databases">
        <title>Extracellular Electron Transfer in a Candidatus Methanoperedens spp. Enrichment Culture.</title>
        <authorList>
            <person name="Berger S."/>
            <person name="Rangel Shaw D."/>
            <person name="Berben T."/>
            <person name="In 'T Zandt M."/>
            <person name="Frank J."/>
            <person name="Reimann J."/>
            <person name="Jetten M.S.M."/>
            <person name="Welte C.U."/>
        </authorList>
    </citation>
    <scope>NUCLEOTIDE SEQUENCE [LARGE SCALE GENOMIC DNA]</scope>
    <source>
        <strain evidence="2">SB12</strain>
    </source>
</reference>
<organism evidence="2 3">
    <name type="scientific">Leptonema illini</name>
    <dbReference type="NCBI Taxonomy" id="183"/>
    <lineage>
        <taxon>Bacteria</taxon>
        <taxon>Pseudomonadati</taxon>
        <taxon>Spirochaetota</taxon>
        <taxon>Spirochaetia</taxon>
        <taxon>Leptospirales</taxon>
        <taxon>Leptospiraceae</taxon>
        <taxon>Leptonema</taxon>
    </lineage>
</organism>
<accession>A0A833H1H1</accession>
<dbReference type="EMBL" id="WBUI01000009">
    <property type="protein sequence ID" value="KAB2932466.1"/>
    <property type="molecule type" value="Genomic_DNA"/>
</dbReference>
<evidence type="ECO:0000313" key="3">
    <source>
        <dbReference type="Proteomes" id="UP000460298"/>
    </source>
</evidence>
<name>A0A833H1H1_9LEPT</name>
<gene>
    <name evidence="2" type="ORF">F9K24_11095</name>
</gene>
<feature type="signal peptide" evidence="1">
    <location>
        <begin position="1"/>
        <end position="21"/>
    </location>
</feature>
<dbReference type="Proteomes" id="UP000460298">
    <property type="component" value="Unassembled WGS sequence"/>
</dbReference>
<comment type="caution">
    <text evidence="2">The sequence shown here is derived from an EMBL/GenBank/DDBJ whole genome shotgun (WGS) entry which is preliminary data.</text>
</comment>
<feature type="chain" id="PRO_5032677459" evidence="1">
    <location>
        <begin position="22"/>
        <end position="189"/>
    </location>
</feature>
<proteinExistence type="predicted"/>
<keyword evidence="1" id="KW-0732">Signal</keyword>
<sequence>MKKILSLVFLTSFLLPALLHADKPQRFELAPFTSVVLPGQWTRSTIDHTFGPRTIHRLDRFKSNPITLEYYNFGFDALSSDDAKQFILDLSRPEQERRTGTLFEGLYNIKEMKTITRKDGKIFLVLTGQSKGSLRTGNVQIFLFETLRDLGPEEKPGTIGAALIFTANDLRAHQRDMMRAVESLRVQKE</sequence>
<evidence type="ECO:0000256" key="1">
    <source>
        <dbReference type="SAM" id="SignalP"/>
    </source>
</evidence>